<dbReference type="PANTHER" id="PTHR13696:SF52">
    <property type="entry name" value="PARA FAMILY PROTEIN CT_582"/>
    <property type="match status" value="1"/>
</dbReference>
<evidence type="ECO:0000313" key="3">
    <source>
        <dbReference type="Proteomes" id="UP000055060"/>
    </source>
</evidence>
<evidence type="ECO:0000259" key="1">
    <source>
        <dbReference type="Pfam" id="PF13614"/>
    </source>
</evidence>
<dbReference type="Pfam" id="PF13614">
    <property type="entry name" value="AAA_31"/>
    <property type="match status" value="1"/>
</dbReference>
<dbReference type="STRING" id="360412.LARV_00919"/>
<proteinExistence type="predicted"/>
<sequence>MAAKIITISNQKGGVGKTTTSVNLAAFLAQHGSRVLLIDLDPQGQCATSLGMDPEQGTFYLLMITQSSLHEVAFVKKYVRETGRSNLFLIPGNQATGQAQSSIQDKPISYLKEVVRTFARDGMDYIIFDTSPSVGGLQERAIWAADLVIIPCATEFASLEAVGNTIITLHALQKERAWSGGLLGILPTFYDDKTRESRNSLTDLKRDFGEKVLPAIHAATVLRECWSVGKTIFEYAPDSRAAQEYEAFASLVRKY</sequence>
<dbReference type="PIRSF" id="PIRSF009320">
    <property type="entry name" value="Nuc_binding_HP_1000"/>
    <property type="match status" value="1"/>
</dbReference>
<dbReference type="OrthoDB" id="9815116at2"/>
<protein>
    <submittedName>
        <fullName evidence="2">ATPases</fullName>
    </submittedName>
</protein>
<feature type="domain" description="AAA" evidence="1">
    <location>
        <begin position="3"/>
        <end position="175"/>
    </location>
</feature>
<accession>A0A0S7BE42</accession>
<dbReference type="PANTHER" id="PTHR13696">
    <property type="entry name" value="P-LOOP CONTAINING NUCLEOSIDE TRIPHOSPHATE HYDROLASE"/>
    <property type="match status" value="1"/>
</dbReference>
<organism evidence="2">
    <name type="scientific">Longilinea arvoryzae</name>
    <dbReference type="NCBI Taxonomy" id="360412"/>
    <lineage>
        <taxon>Bacteria</taxon>
        <taxon>Bacillati</taxon>
        <taxon>Chloroflexota</taxon>
        <taxon>Anaerolineae</taxon>
        <taxon>Anaerolineales</taxon>
        <taxon>Anaerolineaceae</taxon>
        <taxon>Longilinea</taxon>
    </lineage>
</organism>
<dbReference type="AlphaFoldDB" id="A0A0S7BE42"/>
<dbReference type="CDD" id="cd02042">
    <property type="entry name" value="ParAB_family"/>
    <property type="match status" value="1"/>
</dbReference>
<dbReference type="RefSeq" id="WP_075072521.1">
    <property type="nucleotide sequence ID" value="NZ_DF967972.1"/>
</dbReference>
<dbReference type="SUPFAM" id="SSF52540">
    <property type="entry name" value="P-loop containing nucleoside triphosphate hydrolases"/>
    <property type="match status" value="1"/>
</dbReference>
<name>A0A0S7BE42_9CHLR</name>
<dbReference type="InterPro" id="IPR050678">
    <property type="entry name" value="DNA_Partitioning_ATPase"/>
</dbReference>
<evidence type="ECO:0000313" key="2">
    <source>
        <dbReference type="EMBL" id="GAP13168.1"/>
    </source>
</evidence>
<reference evidence="2" key="1">
    <citation type="submission" date="2015-07" db="EMBL/GenBank/DDBJ databases">
        <title>Draft Genome Sequences of Anaerolinea thermolimosa IMO-1, Bellilinea caldifistulae GOMI-1, Leptolinea tardivitalis YMTK-2, Levilinea saccharolytica KIBI-1,Longilinea arvoryzae KOME-1, Previously Described as Members of the Anaerolineaceae (Chloroflexi).</title>
        <authorList>
            <person name="Sekiguchi Y."/>
            <person name="Ohashi A."/>
            <person name="Matsuura N."/>
            <person name="Tourlousse M.D."/>
        </authorList>
    </citation>
    <scope>NUCLEOTIDE SEQUENCE [LARGE SCALE GENOMIC DNA]</scope>
    <source>
        <strain evidence="2">KOME-1</strain>
    </source>
</reference>
<dbReference type="InterPro" id="IPR027417">
    <property type="entry name" value="P-loop_NTPase"/>
</dbReference>
<dbReference type="Proteomes" id="UP000055060">
    <property type="component" value="Unassembled WGS sequence"/>
</dbReference>
<keyword evidence="3" id="KW-1185">Reference proteome</keyword>
<gene>
    <name evidence="2" type="ORF">LARV_00919</name>
</gene>
<dbReference type="EMBL" id="DF967972">
    <property type="protein sequence ID" value="GAP13168.1"/>
    <property type="molecule type" value="Genomic_DNA"/>
</dbReference>
<dbReference type="InterPro" id="IPR025669">
    <property type="entry name" value="AAA_dom"/>
</dbReference>
<dbReference type="Gene3D" id="3.40.50.300">
    <property type="entry name" value="P-loop containing nucleotide triphosphate hydrolases"/>
    <property type="match status" value="1"/>
</dbReference>